<sequence>MIEQTPDGSLTVFSEKYQQHYHSSHGAQTQANVVYLQGSRTHLHPAPKVLEVGFGVAMNFLTTLQDAVSRGVPLHYLAFEFDPVPAEMLREYTQAHPMSGHAVWQKVLELWGQSFQFVLENITVEVRVEDVTRAEFPEDWATGFYLDGFSIAVNPEVWTPEFCKKVASSMQVGAHLATYSAAGAVRRALQDAGLIVSKHKGLTGKREFATAEKPPS</sequence>
<dbReference type="EMBL" id="BMOD01000004">
    <property type="protein sequence ID" value="GGJ30550.1"/>
    <property type="molecule type" value="Genomic_DNA"/>
</dbReference>
<name>A0ABQ2CXH4_9DEIO</name>
<dbReference type="RefSeq" id="WP_229684683.1">
    <property type="nucleotide sequence ID" value="NZ_BMOD01000004.1"/>
</dbReference>
<proteinExistence type="predicted"/>
<dbReference type="InterPro" id="IPR047785">
    <property type="entry name" value="tRNA_MNMC2"/>
</dbReference>
<feature type="domain" description="MnmC-like methyltransferase" evidence="1">
    <location>
        <begin position="102"/>
        <end position="213"/>
    </location>
</feature>
<dbReference type="Pfam" id="PF05430">
    <property type="entry name" value="Methyltransf_30"/>
    <property type="match status" value="1"/>
</dbReference>
<evidence type="ECO:0000313" key="3">
    <source>
        <dbReference type="Proteomes" id="UP000632222"/>
    </source>
</evidence>
<reference evidence="3" key="1">
    <citation type="journal article" date="2019" name="Int. J. Syst. Evol. Microbiol.">
        <title>The Global Catalogue of Microorganisms (GCM) 10K type strain sequencing project: providing services to taxonomists for standard genome sequencing and annotation.</title>
        <authorList>
            <consortium name="The Broad Institute Genomics Platform"/>
            <consortium name="The Broad Institute Genome Sequencing Center for Infectious Disease"/>
            <person name="Wu L."/>
            <person name="Ma J."/>
        </authorList>
    </citation>
    <scope>NUCLEOTIDE SEQUENCE [LARGE SCALE GENOMIC DNA]</scope>
    <source>
        <strain evidence="3">JCM 14370</strain>
    </source>
</reference>
<dbReference type="PANTHER" id="PTHR39963">
    <property type="entry name" value="SLL0983 PROTEIN"/>
    <property type="match status" value="1"/>
</dbReference>
<dbReference type="SUPFAM" id="SSF53335">
    <property type="entry name" value="S-adenosyl-L-methionine-dependent methyltransferases"/>
    <property type="match status" value="1"/>
</dbReference>
<dbReference type="PANTHER" id="PTHR39963:SF1">
    <property type="entry name" value="MNMC-LIKE METHYLTRANSFERASE DOMAIN-CONTAINING PROTEIN"/>
    <property type="match status" value="1"/>
</dbReference>
<dbReference type="InterPro" id="IPR008471">
    <property type="entry name" value="MnmC-like_methylTransf"/>
</dbReference>
<evidence type="ECO:0000259" key="1">
    <source>
        <dbReference type="Pfam" id="PF05430"/>
    </source>
</evidence>
<comment type="caution">
    <text evidence="2">The sequence shown here is derived from an EMBL/GenBank/DDBJ whole genome shotgun (WGS) entry which is preliminary data.</text>
</comment>
<keyword evidence="3" id="KW-1185">Reference proteome</keyword>
<protein>
    <recommendedName>
        <fullName evidence="1">MnmC-like methyltransferase domain-containing protein</fullName>
    </recommendedName>
</protein>
<dbReference type="NCBIfam" id="NF033855">
    <property type="entry name" value="tRNA_MNMC2"/>
    <property type="match status" value="1"/>
</dbReference>
<dbReference type="InterPro" id="IPR029063">
    <property type="entry name" value="SAM-dependent_MTases_sf"/>
</dbReference>
<gene>
    <name evidence="2" type="ORF">GCM10008938_15780</name>
</gene>
<accession>A0ABQ2CXH4</accession>
<evidence type="ECO:0000313" key="2">
    <source>
        <dbReference type="EMBL" id="GGJ30550.1"/>
    </source>
</evidence>
<dbReference type="Proteomes" id="UP000632222">
    <property type="component" value="Unassembled WGS sequence"/>
</dbReference>
<dbReference type="Gene3D" id="3.40.50.150">
    <property type="entry name" value="Vaccinia Virus protein VP39"/>
    <property type="match status" value="1"/>
</dbReference>
<organism evidence="2 3">
    <name type="scientific">Deinococcus roseus</name>
    <dbReference type="NCBI Taxonomy" id="392414"/>
    <lineage>
        <taxon>Bacteria</taxon>
        <taxon>Thermotogati</taxon>
        <taxon>Deinococcota</taxon>
        <taxon>Deinococci</taxon>
        <taxon>Deinococcales</taxon>
        <taxon>Deinococcaceae</taxon>
        <taxon>Deinococcus</taxon>
    </lineage>
</organism>